<dbReference type="Proteomes" id="UP001139981">
    <property type="component" value="Unassembled WGS sequence"/>
</dbReference>
<protein>
    <submittedName>
        <fullName evidence="1">Uncharacterized protein</fullName>
    </submittedName>
</protein>
<proteinExistence type="predicted"/>
<keyword evidence="2" id="KW-1185">Reference proteome</keyword>
<comment type="caution">
    <text evidence="1">The sequence shown here is derived from an EMBL/GenBank/DDBJ whole genome shotgun (WGS) entry which is preliminary data.</text>
</comment>
<accession>A0ACC1MC40</accession>
<sequence>MSSSPPSLILSPRVLPDDVLFGIFSYCNGDDLREFSQVSRAFRAVSQDDYLWKVIYWRRFGSYPSRRGKSCREEYDQKDKMIVSIADECTIAHNHLPYWRRANDPRSVFGAVALLHAVSWLHVLGALRGVHTGKYNVIWRLAVMPRAQHLFNVKFSAETRERGCISASELPYSASLVEFGSDYFDFVLPQPIEITDPFEDVIFQCKAATGEWKTGITFCSVRLALVEATTASRARTWGNGSGLSSIRFTKEQRKTMDNRQMKNVRSKPGASYRPWRPWTTFQWYEVVSIGTICIIIAAVLVQLFFAKTRK</sequence>
<reference evidence="1" key="1">
    <citation type="submission" date="2022-07" db="EMBL/GenBank/DDBJ databases">
        <title>Phylogenomic reconstructions and comparative analyses of Kickxellomycotina fungi.</title>
        <authorList>
            <person name="Reynolds N.K."/>
            <person name="Stajich J.E."/>
            <person name="Barry K."/>
            <person name="Grigoriev I.V."/>
            <person name="Crous P."/>
            <person name="Smith M.E."/>
        </authorList>
    </citation>
    <scope>NUCLEOTIDE SEQUENCE</scope>
    <source>
        <strain evidence="1">CBS 190363</strain>
    </source>
</reference>
<evidence type="ECO:0000313" key="2">
    <source>
        <dbReference type="Proteomes" id="UP001139981"/>
    </source>
</evidence>
<evidence type="ECO:0000313" key="1">
    <source>
        <dbReference type="EMBL" id="KAJ2901201.1"/>
    </source>
</evidence>
<organism evidence="1 2">
    <name type="scientific">Coemansia aciculifera</name>
    <dbReference type="NCBI Taxonomy" id="417176"/>
    <lineage>
        <taxon>Eukaryota</taxon>
        <taxon>Fungi</taxon>
        <taxon>Fungi incertae sedis</taxon>
        <taxon>Zoopagomycota</taxon>
        <taxon>Kickxellomycotina</taxon>
        <taxon>Kickxellomycetes</taxon>
        <taxon>Kickxellales</taxon>
        <taxon>Kickxellaceae</taxon>
        <taxon>Coemansia</taxon>
    </lineage>
</organism>
<name>A0ACC1MC40_9FUNG</name>
<gene>
    <name evidence="1" type="ORF">IWW38_000166</name>
</gene>
<dbReference type="EMBL" id="JANBVB010000001">
    <property type="protein sequence ID" value="KAJ2901201.1"/>
    <property type="molecule type" value="Genomic_DNA"/>
</dbReference>